<dbReference type="FunFam" id="3.40.140.10:FF:000203">
    <property type="entry name" value="COP9 signalosome complex subunit 5"/>
    <property type="match status" value="1"/>
</dbReference>
<organism evidence="17 19">
    <name type="scientific">Labeo rohita</name>
    <name type="common">Indian major carp</name>
    <name type="synonym">Cyprinus rohita</name>
    <dbReference type="NCBI Taxonomy" id="84645"/>
    <lineage>
        <taxon>Eukaryota</taxon>
        <taxon>Metazoa</taxon>
        <taxon>Chordata</taxon>
        <taxon>Craniata</taxon>
        <taxon>Vertebrata</taxon>
        <taxon>Euteleostomi</taxon>
        <taxon>Actinopterygii</taxon>
        <taxon>Neopterygii</taxon>
        <taxon>Teleostei</taxon>
        <taxon>Ostariophysi</taxon>
        <taxon>Cypriniformes</taxon>
        <taxon>Cyprinidae</taxon>
        <taxon>Labeoninae</taxon>
        <taxon>Labeonini</taxon>
        <taxon>Labeo</taxon>
    </lineage>
</organism>
<dbReference type="Gene3D" id="3.80.10.10">
    <property type="entry name" value="Ribonuclease Inhibitor"/>
    <property type="match status" value="1"/>
</dbReference>
<dbReference type="SUPFAM" id="SSF102712">
    <property type="entry name" value="JAB1/MPN domain"/>
    <property type="match status" value="1"/>
</dbReference>
<dbReference type="SMART" id="SM00232">
    <property type="entry name" value="JAB_MPN"/>
    <property type="match status" value="1"/>
</dbReference>
<keyword evidence="6" id="KW-0963">Cytoplasm</keyword>
<evidence type="ECO:0000313" key="19">
    <source>
        <dbReference type="Proteomes" id="UP000290572"/>
    </source>
</evidence>
<dbReference type="SMART" id="SM00353">
    <property type="entry name" value="HLH"/>
    <property type="match status" value="1"/>
</dbReference>
<dbReference type="Proteomes" id="UP000290572">
    <property type="component" value="Unassembled WGS sequence"/>
</dbReference>
<dbReference type="InterPro" id="IPR037518">
    <property type="entry name" value="MPN"/>
</dbReference>
<dbReference type="GO" id="GO:0005737">
    <property type="term" value="C:cytoplasm"/>
    <property type="evidence" value="ECO:0007669"/>
    <property type="project" value="UniProtKB-SubCell"/>
</dbReference>
<dbReference type="Pfam" id="PF18323">
    <property type="entry name" value="CSN5_C"/>
    <property type="match status" value="1"/>
</dbReference>
<dbReference type="GO" id="GO:0008237">
    <property type="term" value="F:metallopeptidase activity"/>
    <property type="evidence" value="ECO:0007669"/>
    <property type="project" value="UniProtKB-KW"/>
</dbReference>
<evidence type="ECO:0000256" key="4">
    <source>
        <dbReference type="ARBA" id="ARBA00006008"/>
    </source>
</evidence>
<evidence type="ECO:0000256" key="10">
    <source>
        <dbReference type="ARBA" id="ARBA00022801"/>
    </source>
</evidence>
<reference evidence="17 19" key="1">
    <citation type="submission" date="2018-03" db="EMBL/GenBank/DDBJ databases">
        <title>Draft genome sequence of Rohu Carp (Labeo rohita).</title>
        <authorList>
            <person name="Das P."/>
            <person name="Kushwaha B."/>
            <person name="Joshi C.G."/>
            <person name="Kumar D."/>
            <person name="Nagpure N.S."/>
            <person name="Sahoo L."/>
            <person name="Das S.P."/>
            <person name="Bit A."/>
            <person name="Patnaik S."/>
            <person name="Meher P.K."/>
            <person name="Jayasankar P."/>
            <person name="Koringa P.G."/>
            <person name="Patel N.V."/>
            <person name="Hinsu A.T."/>
            <person name="Kumar R."/>
            <person name="Pandey M."/>
            <person name="Agarwal S."/>
            <person name="Srivastava S."/>
            <person name="Singh M."/>
            <person name="Iquebal M.A."/>
            <person name="Jaiswal S."/>
            <person name="Angadi U.B."/>
            <person name="Kumar N."/>
            <person name="Raza M."/>
            <person name="Shah T.M."/>
            <person name="Rai A."/>
            <person name="Jena J.K."/>
        </authorList>
    </citation>
    <scope>NUCLEOTIDE SEQUENCE [LARGE SCALE GENOMIC DNA]</scope>
    <source>
        <strain evidence="17">DASCIFA01</strain>
        <tissue evidence="17">Testis</tissue>
    </source>
</reference>
<evidence type="ECO:0000313" key="17">
    <source>
        <dbReference type="EMBL" id="RXN25791.1"/>
    </source>
</evidence>
<name>A0A498MZ60_LABRO</name>
<dbReference type="PROSITE" id="PS51450">
    <property type="entry name" value="LRR"/>
    <property type="match status" value="1"/>
</dbReference>
<evidence type="ECO:0000256" key="11">
    <source>
        <dbReference type="ARBA" id="ARBA00022833"/>
    </source>
</evidence>
<keyword evidence="11" id="KW-0862">Zinc</keyword>
<dbReference type="Gene3D" id="4.10.280.10">
    <property type="entry name" value="Helix-loop-helix DNA-binding domain"/>
    <property type="match status" value="1"/>
</dbReference>
<evidence type="ECO:0000256" key="12">
    <source>
        <dbReference type="ARBA" id="ARBA00023049"/>
    </source>
</evidence>
<evidence type="ECO:0007829" key="20">
    <source>
        <dbReference type="PeptideAtlas" id="A0A498MZ60"/>
    </source>
</evidence>
<dbReference type="Pfam" id="PF01398">
    <property type="entry name" value="JAB"/>
    <property type="match status" value="1"/>
</dbReference>
<keyword evidence="13" id="KW-0539">Nucleus</keyword>
<dbReference type="CDD" id="cd19710">
    <property type="entry name" value="bHLH_TS_TCF24"/>
    <property type="match status" value="1"/>
</dbReference>
<comment type="cofactor">
    <cofactor evidence="1">
        <name>a divalent metal cation</name>
        <dbReference type="ChEBI" id="CHEBI:60240"/>
    </cofactor>
</comment>
<evidence type="ECO:0000256" key="5">
    <source>
        <dbReference type="ARBA" id="ARBA00014880"/>
    </source>
</evidence>
<gene>
    <name evidence="18" type="ORF">ROHU_020587</name>
    <name evidence="17" type="ORF">ROHU_021286</name>
</gene>
<dbReference type="STRING" id="84645.A0A498MZ60"/>
<evidence type="ECO:0000256" key="1">
    <source>
        <dbReference type="ARBA" id="ARBA00001968"/>
    </source>
</evidence>
<dbReference type="EMBL" id="QBIY01012216">
    <property type="protein sequence ID" value="RXN26685.1"/>
    <property type="molecule type" value="Genomic_DNA"/>
</dbReference>
<dbReference type="AlphaFoldDB" id="A0A498MZ60"/>
<dbReference type="PROSITE" id="PS50888">
    <property type="entry name" value="BHLH"/>
    <property type="match status" value="1"/>
</dbReference>
<keyword evidence="20" id="KW-1267">Proteomics identification</keyword>
<keyword evidence="8" id="KW-0479">Metal-binding</keyword>
<keyword evidence="19" id="KW-1185">Reference proteome</keyword>
<evidence type="ECO:0000256" key="6">
    <source>
        <dbReference type="ARBA" id="ARBA00022490"/>
    </source>
</evidence>
<evidence type="ECO:0000256" key="9">
    <source>
        <dbReference type="ARBA" id="ARBA00022790"/>
    </source>
</evidence>
<evidence type="ECO:0000256" key="14">
    <source>
        <dbReference type="SAM" id="MobiDB-lite"/>
    </source>
</evidence>
<dbReference type="InterPro" id="IPR040961">
    <property type="entry name" value="CSN5_C"/>
</dbReference>
<keyword evidence="7" id="KW-0645">Protease</keyword>
<dbReference type="InterPro" id="IPR000555">
    <property type="entry name" value="JAMM/MPN+_dom"/>
</dbReference>
<feature type="domain" description="MPN" evidence="15">
    <location>
        <begin position="53"/>
        <end position="190"/>
    </location>
</feature>
<evidence type="ECO:0000313" key="18">
    <source>
        <dbReference type="EMBL" id="RXN26685.1"/>
    </source>
</evidence>
<comment type="subcellular location">
    <subcellularLocation>
        <location evidence="3">Cytoplasm</location>
    </subcellularLocation>
    <subcellularLocation>
        <location evidence="2">Nucleus</location>
    </subcellularLocation>
</comment>
<dbReference type="InterPro" id="IPR050242">
    <property type="entry name" value="JAMM_MPN+_peptidase_M67A"/>
</dbReference>
<dbReference type="InterPro" id="IPR001611">
    <property type="entry name" value="Leu-rich_rpt"/>
</dbReference>
<evidence type="ECO:0000256" key="13">
    <source>
        <dbReference type="ARBA" id="ARBA00023242"/>
    </source>
</evidence>
<dbReference type="SUPFAM" id="SSF47459">
    <property type="entry name" value="HLH, helix-loop-helix DNA-binding domain"/>
    <property type="match status" value="1"/>
</dbReference>
<feature type="compositionally biased region" description="Basic and acidic residues" evidence="14">
    <location>
        <begin position="624"/>
        <end position="634"/>
    </location>
</feature>
<keyword evidence="9" id="KW-0736">Signalosome</keyword>
<dbReference type="GO" id="GO:0006508">
    <property type="term" value="P:proteolysis"/>
    <property type="evidence" value="ECO:0007669"/>
    <property type="project" value="UniProtKB-KW"/>
</dbReference>
<dbReference type="Pfam" id="PF00010">
    <property type="entry name" value="HLH"/>
    <property type="match status" value="1"/>
</dbReference>
<dbReference type="InterPro" id="IPR036638">
    <property type="entry name" value="HLH_DNA-bd_sf"/>
</dbReference>
<comment type="similarity">
    <text evidence="4">Belongs to the peptidase M67A family. CSN5 subfamily.</text>
</comment>
<dbReference type="InterPro" id="IPR032675">
    <property type="entry name" value="LRR_dom_sf"/>
</dbReference>
<dbReference type="GO" id="GO:0008180">
    <property type="term" value="C:COP9 signalosome"/>
    <property type="evidence" value="ECO:0007669"/>
    <property type="project" value="UniProtKB-KW"/>
</dbReference>
<dbReference type="CDD" id="cd08069">
    <property type="entry name" value="MPN_RPN11_CSN5"/>
    <property type="match status" value="1"/>
</dbReference>
<dbReference type="SUPFAM" id="SSF52058">
    <property type="entry name" value="L domain-like"/>
    <property type="match status" value="1"/>
</dbReference>
<evidence type="ECO:0000256" key="3">
    <source>
        <dbReference type="ARBA" id="ARBA00004496"/>
    </source>
</evidence>
<evidence type="ECO:0000256" key="8">
    <source>
        <dbReference type="ARBA" id="ARBA00022723"/>
    </source>
</evidence>
<feature type="compositionally biased region" description="Low complexity" evidence="14">
    <location>
        <begin position="490"/>
        <end position="508"/>
    </location>
</feature>
<evidence type="ECO:0000256" key="2">
    <source>
        <dbReference type="ARBA" id="ARBA00004123"/>
    </source>
</evidence>
<dbReference type="CDD" id="cd21340">
    <property type="entry name" value="PPP1R42"/>
    <property type="match status" value="1"/>
</dbReference>
<feature type="domain" description="BHLH" evidence="16">
    <location>
        <begin position="532"/>
        <end position="584"/>
    </location>
</feature>
<dbReference type="InterPro" id="IPR011598">
    <property type="entry name" value="bHLH_dom"/>
</dbReference>
<comment type="caution">
    <text evidence="17">The sequence shown here is derived from an EMBL/GenBank/DDBJ whole genome shotgun (WGS) entry which is preliminary data.</text>
</comment>
<keyword evidence="12" id="KW-0482">Metalloprotease</keyword>
<proteinExistence type="evidence at protein level"/>
<evidence type="ECO:0000259" key="15">
    <source>
        <dbReference type="PROSITE" id="PS50249"/>
    </source>
</evidence>
<dbReference type="GO" id="GO:0046872">
    <property type="term" value="F:metal ion binding"/>
    <property type="evidence" value="ECO:0007669"/>
    <property type="project" value="UniProtKB-KW"/>
</dbReference>
<feature type="region of interest" description="Disordered" evidence="14">
    <location>
        <begin position="439"/>
        <end position="540"/>
    </location>
</feature>
<dbReference type="PROSITE" id="PS50249">
    <property type="entry name" value="MPN"/>
    <property type="match status" value="1"/>
</dbReference>
<feature type="compositionally biased region" description="Basic and acidic residues" evidence="14">
    <location>
        <begin position="462"/>
        <end position="481"/>
    </location>
</feature>
<accession>A0A498MZ60</accession>
<keyword evidence="10" id="KW-0378">Hydrolase</keyword>
<dbReference type="GO" id="GO:0046983">
    <property type="term" value="F:protein dimerization activity"/>
    <property type="evidence" value="ECO:0007669"/>
    <property type="project" value="InterPro"/>
</dbReference>
<evidence type="ECO:0000256" key="7">
    <source>
        <dbReference type="ARBA" id="ARBA00022670"/>
    </source>
</evidence>
<dbReference type="Gene3D" id="3.40.140.10">
    <property type="entry name" value="Cytidine Deaminase, domain 2"/>
    <property type="match status" value="1"/>
</dbReference>
<feature type="region of interest" description="Disordered" evidence="14">
    <location>
        <begin position="615"/>
        <end position="634"/>
    </location>
</feature>
<sequence length="634" mass="71055">MAGSSIAMKTWELSNSMQEVQSIDEIYKYDKKQQQEILAAKPWTKDHHYFKYCKISALALLKMVMHARSGGNLEVMGLMLGKVDGETMIIMDSFALPVEGTETRVNAQAAAYEYMAAYIENAKQVGRLENAIGWYHSHPGYGCWLSGIDVSTQMLNQQFQEPFVAVVIDPTRTISAGKVNLGAFRTYPKGYKPPDEGPSEYQTIPLNKIEDFGVHCKQYYALEVSYFKSSLDRKLLELLWNKYWVNTLSSSSLLTNADYTTGQVFDLSEKLEQAEAQLGRGSFMLGLDTHDRKSEDKLAKATRDRFLGGNSITVVEGLEELKNLKELHVEGQKLPCGEKLVFDPRSISSLSEALCILNISKNNIDEIWDLAPLRKLSHLYATDNQLRDMQELETVFSQWSQLRLLDLNRNPVCHKPKYRDRLITACKILADFRVGPQHPFTHDRSSSLSKPSEYGKPGVTYRTDRVQGDSRGRRQSVRMDDSTGSVTVMDDSPASSPNSSPSPDTLSTDTRRAEALSRSRVVPSTGLGGRGRPAAANAARERSRVQTLRHAFLELQRTLPSVPPDTKLSKLDVLILATTYIAHLTRTLQEEGMEEDNTKQTEALNSLKGDGYLHPVKVQGLPLDKSDMRSANDE</sequence>
<dbReference type="PANTHER" id="PTHR10410">
    <property type="entry name" value="EUKARYOTIC TRANSLATION INITIATION FACTOR 3 -RELATED"/>
    <property type="match status" value="1"/>
</dbReference>
<evidence type="ECO:0000259" key="16">
    <source>
        <dbReference type="PROSITE" id="PS50888"/>
    </source>
</evidence>
<protein>
    <recommendedName>
        <fullName evidence="5">COP9 signalosome complex subunit 5</fullName>
    </recommendedName>
</protein>
<dbReference type="EMBL" id="QBIY01012279">
    <property type="protein sequence ID" value="RXN25791.1"/>
    <property type="molecule type" value="Genomic_DNA"/>
</dbReference>